<name>A0A6S8SVD9_9STRA</name>
<dbReference type="PROSITE" id="PS50222">
    <property type="entry name" value="EF_HAND_2"/>
    <property type="match status" value="1"/>
</dbReference>
<sequence length="139" mass="15755">MASFRILANFAVKRSPQLASMSSRSMSTQMTHNISSESTRMFSTEGSRVATKVHNIFEEYRMQNYTQCIPSRFRKEIVNAADKDKKGYVTTEEFESILRNIGADGRITREEIDTIVKEAGEEKDGSTTAISVDRMMLLI</sequence>
<feature type="domain" description="EF-hand" evidence="1">
    <location>
        <begin position="75"/>
        <end position="104"/>
    </location>
</feature>
<organism evidence="2">
    <name type="scientific">Ditylum brightwellii</name>
    <dbReference type="NCBI Taxonomy" id="49249"/>
    <lineage>
        <taxon>Eukaryota</taxon>
        <taxon>Sar</taxon>
        <taxon>Stramenopiles</taxon>
        <taxon>Ochrophyta</taxon>
        <taxon>Bacillariophyta</taxon>
        <taxon>Mediophyceae</taxon>
        <taxon>Lithodesmiophycidae</taxon>
        <taxon>Lithodesmiales</taxon>
        <taxon>Lithodesmiaceae</taxon>
        <taxon>Ditylum</taxon>
    </lineage>
</organism>
<protein>
    <recommendedName>
        <fullName evidence="1">EF-hand domain-containing protein</fullName>
    </recommendedName>
</protein>
<evidence type="ECO:0000259" key="1">
    <source>
        <dbReference type="PROSITE" id="PS50222"/>
    </source>
</evidence>
<dbReference type="Gene3D" id="1.10.238.10">
    <property type="entry name" value="EF-hand"/>
    <property type="match status" value="1"/>
</dbReference>
<dbReference type="InterPro" id="IPR011992">
    <property type="entry name" value="EF-hand-dom_pair"/>
</dbReference>
<evidence type="ECO:0000313" key="2">
    <source>
        <dbReference type="EMBL" id="CAE4662771.1"/>
    </source>
</evidence>
<accession>A0A6S8SVD9</accession>
<dbReference type="AlphaFoldDB" id="A0A6S8SVD9"/>
<dbReference type="EMBL" id="HBNS01057999">
    <property type="protein sequence ID" value="CAE4662771.1"/>
    <property type="molecule type" value="Transcribed_RNA"/>
</dbReference>
<dbReference type="Pfam" id="PF13833">
    <property type="entry name" value="EF-hand_8"/>
    <property type="match status" value="1"/>
</dbReference>
<dbReference type="GO" id="GO:0005509">
    <property type="term" value="F:calcium ion binding"/>
    <property type="evidence" value="ECO:0007669"/>
    <property type="project" value="InterPro"/>
</dbReference>
<dbReference type="SUPFAM" id="SSF47473">
    <property type="entry name" value="EF-hand"/>
    <property type="match status" value="1"/>
</dbReference>
<proteinExistence type="predicted"/>
<reference evidence="2" key="1">
    <citation type="submission" date="2021-01" db="EMBL/GenBank/DDBJ databases">
        <authorList>
            <person name="Corre E."/>
            <person name="Pelletier E."/>
            <person name="Niang G."/>
            <person name="Scheremetjew M."/>
            <person name="Finn R."/>
            <person name="Kale V."/>
            <person name="Holt S."/>
            <person name="Cochrane G."/>
            <person name="Meng A."/>
            <person name="Brown T."/>
            <person name="Cohen L."/>
        </authorList>
    </citation>
    <scope>NUCLEOTIDE SEQUENCE</scope>
    <source>
        <strain evidence="2">GSO104</strain>
    </source>
</reference>
<dbReference type="InterPro" id="IPR002048">
    <property type="entry name" value="EF_hand_dom"/>
</dbReference>
<gene>
    <name evidence="2" type="ORF">DBRI00130_LOCUS41717</name>
</gene>